<sequence length="191" mass="20368">MKNVERLAVIAAAMILTTPLVLPPGSALAQDGVNAMQVASERMQAEQALAQANAARPGDELLTCEQIQTEMGTTMNTDAMRTQRSEIEASAQRQQELQQEASERARGQMTTGIVTGVISSFVPGAGYAQAAAMQAQAAQQQADAEESQSEMAGMIGNMSNMMPAMMRGQRLGELAQANDCAFAQDMPRTER</sequence>
<evidence type="ECO:0000256" key="1">
    <source>
        <dbReference type="SAM" id="MobiDB-lite"/>
    </source>
</evidence>
<dbReference type="KEGG" id="tsv:DSM104635_00166"/>
<feature type="compositionally biased region" description="Polar residues" evidence="1">
    <location>
        <begin position="91"/>
        <end position="100"/>
    </location>
</feature>
<evidence type="ECO:0000256" key="2">
    <source>
        <dbReference type="SAM" id="SignalP"/>
    </source>
</evidence>
<dbReference type="AlphaFoldDB" id="A0A6I6MJV2"/>
<evidence type="ECO:0000313" key="3">
    <source>
        <dbReference type="EMBL" id="QGZ93356.1"/>
    </source>
</evidence>
<proteinExistence type="predicted"/>
<keyword evidence="4" id="KW-1185">Reference proteome</keyword>
<protein>
    <submittedName>
        <fullName evidence="3">Uncharacterized protein</fullName>
    </submittedName>
</protein>
<feature type="signal peptide" evidence="2">
    <location>
        <begin position="1"/>
        <end position="29"/>
    </location>
</feature>
<feature type="region of interest" description="Disordered" evidence="1">
    <location>
        <begin position="83"/>
        <end position="107"/>
    </location>
</feature>
<organism evidence="3 4">
    <name type="scientific">Terricaulis silvestris</name>
    <dbReference type="NCBI Taxonomy" id="2686094"/>
    <lineage>
        <taxon>Bacteria</taxon>
        <taxon>Pseudomonadati</taxon>
        <taxon>Pseudomonadota</taxon>
        <taxon>Alphaproteobacteria</taxon>
        <taxon>Caulobacterales</taxon>
        <taxon>Caulobacteraceae</taxon>
        <taxon>Terricaulis</taxon>
    </lineage>
</organism>
<reference evidence="4" key="1">
    <citation type="submission" date="2019-12" db="EMBL/GenBank/DDBJ databases">
        <title>Complete genome of Terracaulis silvestris 0127_4.</title>
        <authorList>
            <person name="Vieira S."/>
            <person name="Riedel T."/>
            <person name="Sproer C."/>
            <person name="Pascual J."/>
            <person name="Boedeker C."/>
            <person name="Overmann J."/>
        </authorList>
    </citation>
    <scope>NUCLEOTIDE SEQUENCE [LARGE SCALE GENOMIC DNA]</scope>
    <source>
        <strain evidence="4">0127_4</strain>
    </source>
</reference>
<evidence type="ECO:0000313" key="4">
    <source>
        <dbReference type="Proteomes" id="UP000431269"/>
    </source>
</evidence>
<name>A0A6I6MJV2_9CAUL</name>
<dbReference type="EMBL" id="CP047045">
    <property type="protein sequence ID" value="QGZ93356.1"/>
    <property type="molecule type" value="Genomic_DNA"/>
</dbReference>
<gene>
    <name evidence="3" type="ORF">DSM104635_00166</name>
</gene>
<dbReference type="Proteomes" id="UP000431269">
    <property type="component" value="Chromosome"/>
</dbReference>
<accession>A0A6I6MJV2</accession>
<keyword evidence="2" id="KW-0732">Signal</keyword>
<dbReference type="RefSeq" id="WP_158764360.1">
    <property type="nucleotide sequence ID" value="NZ_CP047045.1"/>
</dbReference>
<feature type="chain" id="PRO_5026032901" evidence="2">
    <location>
        <begin position="30"/>
        <end position="191"/>
    </location>
</feature>